<organism evidence="6 7">
    <name type="scientific">Candidatus Raymondbacteria bacterium RIFOXYD12_FULL_49_13</name>
    <dbReference type="NCBI Taxonomy" id="1817890"/>
    <lineage>
        <taxon>Bacteria</taxon>
        <taxon>Raymondiibacteriota</taxon>
    </lineage>
</organism>
<dbReference type="EMBL" id="MFYX01000020">
    <property type="protein sequence ID" value="OGK06789.1"/>
    <property type="molecule type" value="Genomic_DNA"/>
</dbReference>
<evidence type="ECO:0000259" key="5">
    <source>
        <dbReference type="PROSITE" id="PS50970"/>
    </source>
</evidence>
<sequence>MAISIADITTQSAHISDGAWGTEFAKLGSLGGMCAEIWNLKKPENVEKVAKSYIDAGSQIILTNSFSGNRFRLKEYNLDSKLKEINMKAVEISKKAAAGKALVFASMGPVGKLVSMGEISEEDAYAAFLEQAQAFKEAGADGVVAETMSDAPEVKQAILAIKKTGLFAVASMSFDSGEHKTHTMMGVSAEDAVTLCTEVNADMIGANCGTGINNFVNICKEFKRLWKKPIWIKGNAGLPEVVEGKTVYKMGPDEFARHALEIVKLGANVVGGCCGTSPAHLAALARVM</sequence>
<keyword evidence="1 4" id="KW-0489">Methyltransferase</keyword>
<protein>
    <recommendedName>
        <fullName evidence="5">Hcy-binding domain-containing protein</fullName>
    </recommendedName>
</protein>
<dbReference type="InterPro" id="IPR017226">
    <property type="entry name" value="BHMT-like"/>
</dbReference>
<dbReference type="GO" id="GO:0032259">
    <property type="term" value="P:methylation"/>
    <property type="evidence" value="ECO:0007669"/>
    <property type="project" value="UniProtKB-KW"/>
</dbReference>
<name>A0A1F7FJA0_UNCRA</name>
<dbReference type="PIRSF" id="PIRSF037505">
    <property type="entry name" value="Betaine_HMT"/>
    <property type="match status" value="1"/>
</dbReference>
<feature type="binding site" evidence="3 4">
    <location>
        <position position="208"/>
    </location>
    <ligand>
        <name>Zn(2+)</name>
        <dbReference type="ChEBI" id="CHEBI:29105"/>
    </ligand>
</feature>
<comment type="caution">
    <text evidence="6">The sequence shown here is derived from an EMBL/GenBank/DDBJ whole genome shotgun (WGS) entry which is preliminary data.</text>
</comment>
<dbReference type="GO" id="GO:0008270">
    <property type="term" value="F:zinc ion binding"/>
    <property type="evidence" value="ECO:0007669"/>
    <property type="project" value="InterPro"/>
</dbReference>
<dbReference type="SUPFAM" id="SSF82282">
    <property type="entry name" value="Homocysteine S-methyltransferase"/>
    <property type="match status" value="1"/>
</dbReference>
<gene>
    <name evidence="6" type="ORF">A2519_00980</name>
</gene>
<evidence type="ECO:0000256" key="1">
    <source>
        <dbReference type="ARBA" id="ARBA00022603"/>
    </source>
</evidence>
<feature type="binding site" evidence="3 4">
    <location>
        <position position="274"/>
    </location>
    <ligand>
        <name>Zn(2+)</name>
        <dbReference type="ChEBI" id="CHEBI:29105"/>
    </ligand>
</feature>
<dbReference type="InterPro" id="IPR036589">
    <property type="entry name" value="HCY_dom_sf"/>
</dbReference>
<dbReference type="GO" id="GO:0008168">
    <property type="term" value="F:methyltransferase activity"/>
    <property type="evidence" value="ECO:0007669"/>
    <property type="project" value="UniProtKB-UniRule"/>
</dbReference>
<evidence type="ECO:0000256" key="3">
    <source>
        <dbReference type="PIRSR" id="PIRSR037505-2"/>
    </source>
</evidence>
<evidence type="ECO:0000256" key="2">
    <source>
        <dbReference type="ARBA" id="ARBA00022679"/>
    </source>
</evidence>
<evidence type="ECO:0000256" key="4">
    <source>
        <dbReference type="PROSITE-ProRule" id="PRU00333"/>
    </source>
</evidence>
<evidence type="ECO:0000313" key="7">
    <source>
        <dbReference type="Proteomes" id="UP000179243"/>
    </source>
</evidence>
<feature type="binding site" evidence="3 4">
    <location>
        <position position="273"/>
    </location>
    <ligand>
        <name>Zn(2+)</name>
        <dbReference type="ChEBI" id="CHEBI:29105"/>
    </ligand>
</feature>
<keyword evidence="2 4" id="KW-0808">Transferase</keyword>
<comment type="cofactor">
    <cofactor evidence="3">
        <name>Zn(2+)</name>
        <dbReference type="ChEBI" id="CHEBI:29105"/>
    </cofactor>
    <text evidence="3">Binds 1 zinc ion per subunit.</text>
</comment>
<keyword evidence="3 4" id="KW-0862">Zinc</keyword>
<proteinExistence type="predicted"/>
<feature type="domain" description="Hcy-binding" evidence="5">
    <location>
        <begin position="2"/>
        <end position="288"/>
    </location>
</feature>
<dbReference type="PANTHER" id="PTHR11103:SF18">
    <property type="entry name" value="SLR1189 PROTEIN"/>
    <property type="match status" value="1"/>
</dbReference>
<dbReference type="Gene3D" id="3.20.20.330">
    <property type="entry name" value="Homocysteine-binding-like domain"/>
    <property type="match status" value="1"/>
</dbReference>
<dbReference type="PROSITE" id="PS50970">
    <property type="entry name" value="HCY"/>
    <property type="match status" value="1"/>
</dbReference>
<dbReference type="GO" id="GO:0009086">
    <property type="term" value="P:methionine biosynthetic process"/>
    <property type="evidence" value="ECO:0007669"/>
    <property type="project" value="InterPro"/>
</dbReference>
<keyword evidence="3 4" id="KW-0479">Metal-binding</keyword>
<dbReference type="AlphaFoldDB" id="A0A1F7FJA0"/>
<dbReference type="Pfam" id="PF02574">
    <property type="entry name" value="S-methyl_trans"/>
    <property type="match status" value="1"/>
</dbReference>
<dbReference type="InterPro" id="IPR003726">
    <property type="entry name" value="HCY_dom"/>
</dbReference>
<evidence type="ECO:0000313" key="6">
    <source>
        <dbReference type="EMBL" id="OGK06789.1"/>
    </source>
</evidence>
<dbReference type="PANTHER" id="PTHR11103">
    <property type="entry name" value="SLR1189 PROTEIN"/>
    <property type="match status" value="1"/>
</dbReference>
<dbReference type="Proteomes" id="UP000179243">
    <property type="component" value="Unassembled WGS sequence"/>
</dbReference>
<reference evidence="6 7" key="1">
    <citation type="journal article" date="2016" name="Nat. Commun.">
        <title>Thousands of microbial genomes shed light on interconnected biogeochemical processes in an aquifer system.</title>
        <authorList>
            <person name="Anantharaman K."/>
            <person name="Brown C.T."/>
            <person name="Hug L.A."/>
            <person name="Sharon I."/>
            <person name="Castelle C.J."/>
            <person name="Probst A.J."/>
            <person name="Thomas B.C."/>
            <person name="Singh A."/>
            <person name="Wilkins M.J."/>
            <person name="Karaoz U."/>
            <person name="Brodie E.L."/>
            <person name="Williams K.H."/>
            <person name="Hubbard S.S."/>
            <person name="Banfield J.F."/>
        </authorList>
    </citation>
    <scope>NUCLEOTIDE SEQUENCE [LARGE SCALE GENOMIC DNA]</scope>
</reference>
<accession>A0A1F7FJA0</accession>